<evidence type="ECO:0000256" key="6">
    <source>
        <dbReference type="ARBA" id="ARBA00023242"/>
    </source>
</evidence>
<feature type="compositionally biased region" description="Polar residues" evidence="8">
    <location>
        <begin position="42"/>
        <end position="53"/>
    </location>
</feature>
<sequence>MSTTMLATPRRRAEDVDAAEDNHRPSKRRRTTSPTSSPLTELASSQSVPVPTSLPTSLARSISTLQPIPPEILLVNLPRLIIHPPNHPQHAQSLYLALIAFRKCLQLPTLTADIECRAWTGLVEIGMRVIGGGFSAVKELEWAQGIEAEVEKAVTKGLHIANAHPSLRLYAPHLTVMSATLAAWQHNAKFARNQVKKLLSTVSEPTGEAWPPHVVYGMHLTHIDFLIHSKTTDANSSKQDTHAALASIRALAELASTNSQSPRPSEPLSTSSNVNLDAGRKGGEGNFDGHMRVVLLTHVLRLRVLIAAGMWSEVGDALKEAEQILKISAEPAGIPKEMDADATPKASKRNSSSNAAAAGVVDSEDPFIIALVVHTLIIGVLYHTYSGDAQASQTRLAILHATMDKAMLEKDQETEDGIISISFDSQYSKLYIRTTHPRVIYALGFLVSSTVKRDPIGRKPKRKVFAVEGLTRWEREMKSGEFTRQLQLPCYANLDDLTQVESRMIKIKADLLSEYIGVSILRGEFDAAEYNLDILIAHTRNHNLFPLYAARITLHHAHLAHSLGQADRAERCYQVAYHLAGGNSSSMPDNKHPGDSAEAKKHEPAVDASCALSADSDFVCVAALAGRVALLLGMSVAEMWLDEDLDDAIDGGPASPTKARSTKGKEKEGSDNDRPKWRTELERLAKQVVSESRGMGGTLEAIGQIIEACLSKEIIKAKQHLKIALSKATRAQDNHLRALILALISAHYFHVSADHARTMLVTCDQLAAGLGATSTKSKTAAEGDGRRDQADGSKGDASDVGNAPLRLWVGEKFVELHKRTGHEELANKQAQLNTRLKKAVVQMVARGT</sequence>
<comment type="subcellular location">
    <subcellularLocation>
        <location evidence="1">Nucleus</location>
    </subcellularLocation>
</comment>
<dbReference type="Proteomes" id="UP000807025">
    <property type="component" value="Unassembled WGS sequence"/>
</dbReference>
<protein>
    <submittedName>
        <fullName evidence="9">Uncharacterized protein</fullName>
    </submittedName>
</protein>
<feature type="region of interest" description="Disordered" evidence="8">
    <location>
        <begin position="255"/>
        <end position="281"/>
    </location>
</feature>
<keyword evidence="4" id="KW-0498">Mitosis</keyword>
<keyword evidence="5" id="KW-0159">Chromosome partition</keyword>
<keyword evidence="6" id="KW-0539">Nucleus</keyword>
<feature type="compositionally biased region" description="Basic and acidic residues" evidence="8">
    <location>
        <begin position="779"/>
        <end position="797"/>
    </location>
</feature>
<evidence type="ECO:0000256" key="3">
    <source>
        <dbReference type="ARBA" id="ARBA00022618"/>
    </source>
</evidence>
<feature type="region of interest" description="Disordered" evidence="8">
    <location>
        <begin position="647"/>
        <end position="676"/>
    </location>
</feature>
<dbReference type="EMBL" id="MU154560">
    <property type="protein sequence ID" value="KAF9495603.1"/>
    <property type="molecule type" value="Genomic_DNA"/>
</dbReference>
<dbReference type="GO" id="GO:0007064">
    <property type="term" value="P:mitotic sister chromatid cohesion"/>
    <property type="evidence" value="ECO:0007669"/>
    <property type="project" value="InterPro"/>
</dbReference>
<accession>A0A9P5ZWI7</accession>
<feature type="region of interest" description="Disordered" evidence="8">
    <location>
        <begin position="1"/>
        <end position="53"/>
    </location>
</feature>
<proteinExistence type="inferred from homology"/>
<keyword evidence="3" id="KW-0132">Cell division</keyword>
<dbReference type="GO" id="GO:0051301">
    <property type="term" value="P:cell division"/>
    <property type="evidence" value="ECO:0007669"/>
    <property type="project" value="UniProtKB-KW"/>
</dbReference>
<gene>
    <name evidence="9" type="ORF">BDN71DRAFT_1416699</name>
</gene>
<dbReference type="InterPro" id="IPR019440">
    <property type="entry name" value="MAU2"/>
</dbReference>
<evidence type="ECO:0000256" key="7">
    <source>
        <dbReference type="ARBA" id="ARBA00023306"/>
    </source>
</evidence>
<dbReference type="GO" id="GO:0005634">
    <property type="term" value="C:nucleus"/>
    <property type="evidence" value="ECO:0007669"/>
    <property type="project" value="UniProtKB-SubCell"/>
</dbReference>
<keyword evidence="10" id="KW-1185">Reference proteome</keyword>
<evidence type="ECO:0000256" key="2">
    <source>
        <dbReference type="ARBA" id="ARBA00008585"/>
    </source>
</evidence>
<dbReference type="Pfam" id="PF10345">
    <property type="entry name" value="Cohesin_load"/>
    <property type="match status" value="1"/>
</dbReference>
<evidence type="ECO:0000313" key="9">
    <source>
        <dbReference type="EMBL" id="KAF9495603.1"/>
    </source>
</evidence>
<organism evidence="9 10">
    <name type="scientific">Pleurotus eryngii</name>
    <name type="common">Boletus of the steppes</name>
    <dbReference type="NCBI Taxonomy" id="5323"/>
    <lineage>
        <taxon>Eukaryota</taxon>
        <taxon>Fungi</taxon>
        <taxon>Dikarya</taxon>
        <taxon>Basidiomycota</taxon>
        <taxon>Agaricomycotina</taxon>
        <taxon>Agaricomycetes</taxon>
        <taxon>Agaricomycetidae</taxon>
        <taxon>Agaricales</taxon>
        <taxon>Pleurotineae</taxon>
        <taxon>Pleurotaceae</taxon>
        <taxon>Pleurotus</taxon>
    </lineage>
</organism>
<dbReference type="GO" id="GO:0007059">
    <property type="term" value="P:chromosome segregation"/>
    <property type="evidence" value="ECO:0007669"/>
    <property type="project" value="UniProtKB-KW"/>
</dbReference>
<evidence type="ECO:0000313" key="10">
    <source>
        <dbReference type="Proteomes" id="UP000807025"/>
    </source>
</evidence>
<feature type="compositionally biased region" description="Basic and acidic residues" evidence="8">
    <location>
        <begin position="11"/>
        <end position="24"/>
    </location>
</feature>
<comment type="caution">
    <text evidence="9">The sequence shown here is derived from an EMBL/GenBank/DDBJ whole genome shotgun (WGS) entry which is preliminary data.</text>
</comment>
<comment type="similarity">
    <text evidence="2">Belongs to the SCC4/mau-2 family.</text>
</comment>
<keyword evidence="7" id="KW-0131">Cell cycle</keyword>
<evidence type="ECO:0000256" key="1">
    <source>
        <dbReference type="ARBA" id="ARBA00004123"/>
    </source>
</evidence>
<feature type="compositionally biased region" description="Basic and acidic residues" evidence="8">
    <location>
        <begin position="663"/>
        <end position="676"/>
    </location>
</feature>
<dbReference type="OrthoDB" id="5565328at2759"/>
<dbReference type="AlphaFoldDB" id="A0A9P5ZWI7"/>
<evidence type="ECO:0000256" key="4">
    <source>
        <dbReference type="ARBA" id="ARBA00022776"/>
    </source>
</evidence>
<evidence type="ECO:0000256" key="8">
    <source>
        <dbReference type="SAM" id="MobiDB-lite"/>
    </source>
</evidence>
<evidence type="ECO:0000256" key="5">
    <source>
        <dbReference type="ARBA" id="ARBA00022829"/>
    </source>
</evidence>
<feature type="compositionally biased region" description="Polar residues" evidence="8">
    <location>
        <begin position="255"/>
        <end position="275"/>
    </location>
</feature>
<feature type="region of interest" description="Disordered" evidence="8">
    <location>
        <begin position="774"/>
        <end position="798"/>
    </location>
</feature>
<reference evidence="9" key="1">
    <citation type="submission" date="2020-11" db="EMBL/GenBank/DDBJ databases">
        <authorList>
            <consortium name="DOE Joint Genome Institute"/>
            <person name="Ahrendt S."/>
            <person name="Riley R."/>
            <person name="Andreopoulos W."/>
            <person name="Labutti K."/>
            <person name="Pangilinan J."/>
            <person name="Ruiz-Duenas F.J."/>
            <person name="Barrasa J.M."/>
            <person name="Sanchez-Garcia M."/>
            <person name="Camarero S."/>
            <person name="Miyauchi S."/>
            <person name="Serrano A."/>
            <person name="Linde D."/>
            <person name="Babiker R."/>
            <person name="Drula E."/>
            <person name="Ayuso-Fernandez I."/>
            <person name="Pacheco R."/>
            <person name="Padilla G."/>
            <person name="Ferreira P."/>
            <person name="Barriuso J."/>
            <person name="Kellner H."/>
            <person name="Castanera R."/>
            <person name="Alfaro M."/>
            <person name="Ramirez L."/>
            <person name="Pisabarro A.G."/>
            <person name="Kuo A."/>
            <person name="Tritt A."/>
            <person name="Lipzen A."/>
            <person name="He G."/>
            <person name="Yan M."/>
            <person name="Ng V."/>
            <person name="Cullen D."/>
            <person name="Martin F."/>
            <person name="Rosso M.-N."/>
            <person name="Henrissat B."/>
            <person name="Hibbett D."/>
            <person name="Martinez A.T."/>
            <person name="Grigoriev I.V."/>
        </authorList>
    </citation>
    <scope>NUCLEOTIDE SEQUENCE</scope>
    <source>
        <strain evidence="9">ATCC 90797</strain>
    </source>
</reference>
<name>A0A9P5ZWI7_PLEER</name>